<protein>
    <submittedName>
        <fullName evidence="3">Uncharacterized protein</fullName>
    </submittedName>
</protein>
<evidence type="ECO:0000313" key="3">
    <source>
        <dbReference type="EMBL" id="VAW56573.1"/>
    </source>
</evidence>
<evidence type="ECO:0000256" key="2">
    <source>
        <dbReference type="ARBA" id="ARBA00023043"/>
    </source>
</evidence>
<organism evidence="3">
    <name type="scientific">hydrothermal vent metagenome</name>
    <dbReference type="NCBI Taxonomy" id="652676"/>
    <lineage>
        <taxon>unclassified sequences</taxon>
        <taxon>metagenomes</taxon>
        <taxon>ecological metagenomes</taxon>
    </lineage>
</organism>
<sequence length="160" mass="17752">MACNHINGCELFVQFAMNPALDLWKISYCKSEDYKRCFRYKASLQSLAIPLTLLPNGTNIQEIEDDGIGAASLFSAIIKHQTNMIKTLLRVGVDLNLKNIEGTTPLMAAAEYGENDIAKILIENGANIKAQNNISETAYDIAMKHKHYDLAKLVSFKDVA</sequence>
<proteinExistence type="predicted"/>
<dbReference type="Gene3D" id="1.25.40.20">
    <property type="entry name" value="Ankyrin repeat-containing domain"/>
    <property type="match status" value="1"/>
</dbReference>
<dbReference type="Pfam" id="PF12796">
    <property type="entry name" value="Ank_2"/>
    <property type="match status" value="1"/>
</dbReference>
<dbReference type="SMART" id="SM00248">
    <property type="entry name" value="ANK"/>
    <property type="match status" value="2"/>
</dbReference>
<gene>
    <name evidence="3" type="ORF">MNBD_GAMMA07-560</name>
</gene>
<keyword evidence="1" id="KW-0677">Repeat</keyword>
<dbReference type="EMBL" id="UOFF01000251">
    <property type="protein sequence ID" value="VAW56573.1"/>
    <property type="molecule type" value="Genomic_DNA"/>
</dbReference>
<evidence type="ECO:0000256" key="1">
    <source>
        <dbReference type="ARBA" id="ARBA00022737"/>
    </source>
</evidence>
<dbReference type="AlphaFoldDB" id="A0A3B0WW73"/>
<dbReference type="PROSITE" id="PS50088">
    <property type="entry name" value="ANK_REPEAT"/>
    <property type="match status" value="1"/>
</dbReference>
<accession>A0A3B0WW73</accession>
<keyword evidence="2" id="KW-0040">ANK repeat</keyword>
<dbReference type="SUPFAM" id="SSF48403">
    <property type="entry name" value="Ankyrin repeat"/>
    <property type="match status" value="1"/>
</dbReference>
<dbReference type="InterPro" id="IPR002110">
    <property type="entry name" value="Ankyrin_rpt"/>
</dbReference>
<name>A0A3B0WW73_9ZZZZ</name>
<dbReference type="PANTHER" id="PTHR24171">
    <property type="entry name" value="ANKYRIN REPEAT DOMAIN-CONTAINING PROTEIN 39-RELATED"/>
    <property type="match status" value="1"/>
</dbReference>
<dbReference type="PROSITE" id="PS50297">
    <property type="entry name" value="ANK_REP_REGION"/>
    <property type="match status" value="1"/>
</dbReference>
<reference evidence="3" key="1">
    <citation type="submission" date="2018-06" db="EMBL/GenBank/DDBJ databases">
        <authorList>
            <person name="Zhirakovskaya E."/>
        </authorList>
    </citation>
    <scope>NUCLEOTIDE SEQUENCE</scope>
</reference>
<dbReference type="InterPro" id="IPR036770">
    <property type="entry name" value="Ankyrin_rpt-contain_sf"/>
</dbReference>